<dbReference type="Proteomes" id="UP000249464">
    <property type="component" value="Unassembled WGS sequence"/>
</dbReference>
<dbReference type="PANTHER" id="PTHR11071">
    <property type="entry name" value="PEPTIDYL-PROLYL CIS-TRANS ISOMERASE"/>
    <property type="match status" value="1"/>
</dbReference>
<accession>A0A2X0P9B1</accession>
<keyword evidence="4" id="KW-0413">Isomerase</keyword>
<dbReference type="STRING" id="796604.A0A2X0P9B1"/>
<feature type="region of interest" description="Disordered" evidence="5">
    <location>
        <begin position="288"/>
        <end position="350"/>
    </location>
</feature>
<dbReference type="Pfam" id="PF00160">
    <property type="entry name" value="Pro_isomerase"/>
    <property type="match status" value="1"/>
</dbReference>
<dbReference type="EMBL" id="FQNC01000049">
    <property type="protein sequence ID" value="SGY84574.1"/>
    <property type="molecule type" value="Genomic_DNA"/>
</dbReference>
<dbReference type="InterPro" id="IPR002130">
    <property type="entry name" value="Cyclophilin-type_PPIase_dom"/>
</dbReference>
<dbReference type="GO" id="GO:0006457">
    <property type="term" value="P:protein folding"/>
    <property type="evidence" value="ECO:0007669"/>
    <property type="project" value="InterPro"/>
</dbReference>
<dbReference type="PRINTS" id="PR00153">
    <property type="entry name" value="CSAPPISMRASE"/>
</dbReference>
<dbReference type="PANTHER" id="PTHR11071:SF561">
    <property type="entry name" value="PEPTIDYL-PROLYL CIS-TRANS ISOMERASE D-RELATED"/>
    <property type="match status" value="1"/>
</dbReference>
<organism evidence="7 8">
    <name type="scientific">Microbotryum silenes-dioicae</name>
    <dbReference type="NCBI Taxonomy" id="796604"/>
    <lineage>
        <taxon>Eukaryota</taxon>
        <taxon>Fungi</taxon>
        <taxon>Dikarya</taxon>
        <taxon>Basidiomycota</taxon>
        <taxon>Pucciniomycotina</taxon>
        <taxon>Microbotryomycetes</taxon>
        <taxon>Microbotryales</taxon>
        <taxon>Microbotryaceae</taxon>
        <taxon>Microbotryum</taxon>
    </lineage>
</organism>
<keyword evidence="3" id="KW-0697">Rotamase</keyword>
<dbReference type="InterPro" id="IPR029000">
    <property type="entry name" value="Cyclophilin-like_dom_sf"/>
</dbReference>
<dbReference type="GO" id="GO:0005737">
    <property type="term" value="C:cytoplasm"/>
    <property type="evidence" value="ECO:0007669"/>
    <property type="project" value="TreeGrafter"/>
</dbReference>
<evidence type="ECO:0000259" key="6">
    <source>
        <dbReference type="PROSITE" id="PS50072"/>
    </source>
</evidence>
<proteinExistence type="predicted"/>
<comment type="catalytic activity">
    <reaction evidence="1">
        <text>[protein]-peptidylproline (omega=180) = [protein]-peptidylproline (omega=0)</text>
        <dbReference type="Rhea" id="RHEA:16237"/>
        <dbReference type="Rhea" id="RHEA-COMP:10747"/>
        <dbReference type="Rhea" id="RHEA-COMP:10748"/>
        <dbReference type="ChEBI" id="CHEBI:83833"/>
        <dbReference type="ChEBI" id="CHEBI:83834"/>
        <dbReference type="EC" id="5.2.1.8"/>
    </reaction>
</comment>
<feature type="domain" description="PPIase cyclophilin-type" evidence="6">
    <location>
        <begin position="7"/>
        <end position="171"/>
    </location>
</feature>
<dbReference type="GO" id="GO:0016018">
    <property type="term" value="F:cyclosporin A binding"/>
    <property type="evidence" value="ECO:0007669"/>
    <property type="project" value="TreeGrafter"/>
</dbReference>
<evidence type="ECO:0000313" key="8">
    <source>
        <dbReference type="Proteomes" id="UP000249464"/>
    </source>
</evidence>
<dbReference type="PROSITE" id="PS00170">
    <property type="entry name" value="CSA_PPIASE_1"/>
    <property type="match status" value="1"/>
</dbReference>
<name>A0A2X0P9B1_9BASI</name>
<evidence type="ECO:0000256" key="3">
    <source>
        <dbReference type="ARBA" id="ARBA00023110"/>
    </source>
</evidence>
<protein>
    <recommendedName>
        <fullName evidence="2">peptidylprolyl isomerase</fullName>
        <ecNumber evidence="2">5.2.1.8</ecNumber>
    </recommendedName>
</protein>
<dbReference type="SUPFAM" id="SSF50891">
    <property type="entry name" value="Cyclophilin-like"/>
    <property type="match status" value="1"/>
</dbReference>
<feature type="compositionally biased region" description="Basic and acidic residues" evidence="5">
    <location>
        <begin position="288"/>
        <end position="312"/>
    </location>
</feature>
<dbReference type="PROSITE" id="PS50072">
    <property type="entry name" value="CSA_PPIASE_2"/>
    <property type="match status" value="1"/>
</dbReference>
<sequence>MSNPRCFFDISLEGKLLGRVIFELFADAVPKTAENFRALCTGSAGVNEMGIPLYYKGTPFHRIIAGFMVQGGDFTLRNGKGGQSIYGATFEDEDLRREIDSEGLLVMANRGKNTNGSQFFVSLRPCPHLLGKHVVFGRVVKGYEVIEAISKLPVNEKDHPLQLVTISHCGQLERKGKAHQKFPISARDRLLSLANPDSLRSSGQESANTNTFPFPHFRSFKITLTFPLRLSLAFSFPRTQEEKPVPISLPFASEQIEALKAQALKEEEDERMKKEARLTELKELKMRVEREGQRGQTRRVDGRGMGDWRDEPVGNGEGSRNGGVLYKGRGKMSAPSEGSRRSTGMLGWDD</sequence>
<evidence type="ECO:0000313" key="7">
    <source>
        <dbReference type="EMBL" id="SGY84574.1"/>
    </source>
</evidence>
<dbReference type="Gene3D" id="2.40.100.10">
    <property type="entry name" value="Cyclophilin-like"/>
    <property type="match status" value="1"/>
</dbReference>
<reference evidence="7 8" key="1">
    <citation type="submission" date="2016-11" db="EMBL/GenBank/DDBJ databases">
        <authorList>
            <person name="Jaros S."/>
            <person name="Januszkiewicz K."/>
            <person name="Wedrychowicz H."/>
        </authorList>
    </citation>
    <scope>NUCLEOTIDE SEQUENCE [LARGE SCALE GENOMIC DNA]</scope>
</reference>
<dbReference type="EC" id="5.2.1.8" evidence="2"/>
<dbReference type="GO" id="GO:0003755">
    <property type="term" value="F:peptidyl-prolyl cis-trans isomerase activity"/>
    <property type="evidence" value="ECO:0007669"/>
    <property type="project" value="UniProtKB-KW"/>
</dbReference>
<evidence type="ECO:0000256" key="4">
    <source>
        <dbReference type="ARBA" id="ARBA00023235"/>
    </source>
</evidence>
<dbReference type="FunFam" id="2.40.100.10:FF:000025">
    <property type="entry name" value="Peptidyl-prolyl cis-trans isomerase CYP19-2"/>
    <property type="match status" value="1"/>
</dbReference>
<evidence type="ECO:0000256" key="5">
    <source>
        <dbReference type="SAM" id="MobiDB-lite"/>
    </source>
</evidence>
<keyword evidence="8" id="KW-1185">Reference proteome</keyword>
<gene>
    <name evidence="7" type="primary">BQ5605_C009g05705</name>
    <name evidence="7" type="ORF">BQ5605_C009G05705</name>
</gene>
<evidence type="ECO:0000256" key="1">
    <source>
        <dbReference type="ARBA" id="ARBA00000971"/>
    </source>
</evidence>
<dbReference type="AlphaFoldDB" id="A0A2X0P9B1"/>
<dbReference type="InterPro" id="IPR020892">
    <property type="entry name" value="Cyclophilin-type_PPIase_CS"/>
</dbReference>
<evidence type="ECO:0000256" key="2">
    <source>
        <dbReference type="ARBA" id="ARBA00013194"/>
    </source>
</evidence>